<feature type="transmembrane region" description="Helical" evidence="1">
    <location>
        <begin position="66"/>
        <end position="88"/>
    </location>
</feature>
<keyword evidence="1" id="KW-0472">Membrane</keyword>
<gene>
    <name evidence="2" type="ORF">CAUJ_LOCUS8356</name>
</gene>
<sequence length="210" mass="23855">MGNCCSKKIATIDRPVAVLITLISTLCLLFFASMFLPITGMIATQLGVLLMYVFTAAAVNKHPALVFPAIGMALIMLFPASLITHFTFQVVITYENRHDDKESWNVYPYTMYEYSKTLLITGLITGILSIFCLLTLAVTLCLLRFHHKTVEKKHRLSKIWIFESIRTPHDQKSYIVDKNHGRNPIDAVEFDAFYKEAKKRGSITYSLNEP</sequence>
<feature type="transmembrane region" description="Helical" evidence="1">
    <location>
        <begin position="118"/>
        <end position="145"/>
    </location>
</feature>
<dbReference type="Proteomes" id="UP000835052">
    <property type="component" value="Unassembled WGS sequence"/>
</dbReference>
<keyword evidence="1" id="KW-1133">Transmembrane helix</keyword>
<keyword evidence="1" id="KW-0812">Transmembrane</keyword>
<keyword evidence="3" id="KW-1185">Reference proteome</keyword>
<dbReference type="AlphaFoldDB" id="A0A8S1HAQ1"/>
<evidence type="ECO:0000313" key="2">
    <source>
        <dbReference type="EMBL" id="CAD6192437.1"/>
    </source>
</evidence>
<accession>A0A8S1HAQ1</accession>
<feature type="transmembrane region" description="Helical" evidence="1">
    <location>
        <begin position="16"/>
        <end position="36"/>
    </location>
</feature>
<dbReference type="EMBL" id="CAJGYM010000027">
    <property type="protein sequence ID" value="CAD6192437.1"/>
    <property type="molecule type" value="Genomic_DNA"/>
</dbReference>
<organism evidence="2 3">
    <name type="scientific">Caenorhabditis auriculariae</name>
    <dbReference type="NCBI Taxonomy" id="2777116"/>
    <lineage>
        <taxon>Eukaryota</taxon>
        <taxon>Metazoa</taxon>
        <taxon>Ecdysozoa</taxon>
        <taxon>Nematoda</taxon>
        <taxon>Chromadorea</taxon>
        <taxon>Rhabditida</taxon>
        <taxon>Rhabditina</taxon>
        <taxon>Rhabditomorpha</taxon>
        <taxon>Rhabditoidea</taxon>
        <taxon>Rhabditidae</taxon>
        <taxon>Peloderinae</taxon>
        <taxon>Caenorhabditis</taxon>
    </lineage>
</organism>
<proteinExistence type="predicted"/>
<evidence type="ECO:0000313" key="3">
    <source>
        <dbReference type="Proteomes" id="UP000835052"/>
    </source>
</evidence>
<feature type="transmembrane region" description="Helical" evidence="1">
    <location>
        <begin position="42"/>
        <end position="59"/>
    </location>
</feature>
<reference evidence="2" key="1">
    <citation type="submission" date="2020-10" db="EMBL/GenBank/DDBJ databases">
        <authorList>
            <person name="Kikuchi T."/>
        </authorList>
    </citation>
    <scope>NUCLEOTIDE SEQUENCE</scope>
    <source>
        <strain evidence="2">NKZ352</strain>
    </source>
</reference>
<comment type="caution">
    <text evidence="2">The sequence shown here is derived from an EMBL/GenBank/DDBJ whole genome shotgun (WGS) entry which is preliminary data.</text>
</comment>
<protein>
    <submittedName>
        <fullName evidence="2">Uncharacterized protein</fullName>
    </submittedName>
</protein>
<evidence type="ECO:0000256" key="1">
    <source>
        <dbReference type="SAM" id="Phobius"/>
    </source>
</evidence>
<name>A0A8S1HAQ1_9PELO</name>